<dbReference type="SMART" id="SM00430">
    <property type="entry name" value="HOLI"/>
    <property type="match status" value="1"/>
</dbReference>
<comment type="subcellular location">
    <subcellularLocation>
        <location evidence="1 10">Nucleus</location>
    </subcellularLocation>
</comment>
<protein>
    <submittedName>
        <fullName evidence="14">Uncharacterized protein</fullName>
    </submittedName>
</protein>
<evidence type="ECO:0000256" key="1">
    <source>
        <dbReference type="ARBA" id="ARBA00004123"/>
    </source>
</evidence>
<dbReference type="InterPro" id="IPR050274">
    <property type="entry name" value="Nuclear_hormone_rcpt_NR2"/>
</dbReference>
<keyword evidence="3 10" id="KW-0863">Zinc-finger</keyword>
<dbReference type="EMBL" id="CAJNOJ010000006">
    <property type="protein sequence ID" value="CAF0758838.1"/>
    <property type="molecule type" value="Genomic_DNA"/>
</dbReference>
<keyword evidence="9 10" id="KW-0539">Nucleus</keyword>
<feature type="domain" description="NR LBD" evidence="13">
    <location>
        <begin position="415"/>
        <end position="662"/>
    </location>
</feature>
<keyword evidence="8 10" id="KW-0675">Receptor</keyword>
<evidence type="ECO:0000256" key="3">
    <source>
        <dbReference type="ARBA" id="ARBA00022771"/>
    </source>
</evidence>
<comment type="caution">
    <text evidence="14">The sequence shown here is derived from an EMBL/GenBank/DDBJ whole genome shotgun (WGS) entry which is preliminary data.</text>
</comment>
<keyword evidence="6 10" id="KW-0238">DNA-binding</keyword>
<keyword evidence="7 10" id="KW-0804">Transcription</keyword>
<dbReference type="CDD" id="cd06916">
    <property type="entry name" value="NR_DBD_like"/>
    <property type="match status" value="1"/>
</dbReference>
<dbReference type="GO" id="GO:0043565">
    <property type="term" value="F:sequence-specific DNA binding"/>
    <property type="evidence" value="ECO:0007669"/>
    <property type="project" value="InterPro"/>
</dbReference>
<evidence type="ECO:0000259" key="12">
    <source>
        <dbReference type="PROSITE" id="PS51030"/>
    </source>
</evidence>
<dbReference type="Pfam" id="PF00105">
    <property type="entry name" value="zf-C4"/>
    <property type="match status" value="1"/>
</dbReference>
<dbReference type="AlphaFoldDB" id="A0A813PWH1"/>
<dbReference type="Gene3D" id="1.10.565.10">
    <property type="entry name" value="Retinoid X Receptor"/>
    <property type="match status" value="1"/>
</dbReference>
<dbReference type="GO" id="GO:0008270">
    <property type="term" value="F:zinc ion binding"/>
    <property type="evidence" value="ECO:0007669"/>
    <property type="project" value="UniProtKB-KW"/>
</dbReference>
<dbReference type="GO" id="GO:0005634">
    <property type="term" value="C:nucleus"/>
    <property type="evidence" value="ECO:0007669"/>
    <property type="project" value="UniProtKB-SubCell"/>
</dbReference>
<dbReference type="Proteomes" id="UP000663852">
    <property type="component" value="Unassembled WGS sequence"/>
</dbReference>
<comment type="similarity">
    <text evidence="10">Belongs to the nuclear hormone receptor family.</text>
</comment>
<dbReference type="PROSITE" id="PS51030">
    <property type="entry name" value="NUCLEAR_REC_DBD_2"/>
    <property type="match status" value="1"/>
</dbReference>
<evidence type="ECO:0000256" key="8">
    <source>
        <dbReference type="ARBA" id="ARBA00023170"/>
    </source>
</evidence>
<dbReference type="PROSITE" id="PS51843">
    <property type="entry name" value="NR_LBD"/>
    <property type="match status" value="1"/>
</dbReference>
<dbReference type="PANTHER" id="PTHR24083">
    <property type="entry name" value="NUCLEAR HORMONE RECEPTOR"/>
    <property type="match status" value="1"/>
</dbReference>
<reference evidence="14" key="1">
    <citation type="submission" date="2021-02" db="EMBL/GenBank/DDBJ databases">
        <authorList>
            <person name="Nowell W R."/>
        </authorList>
    </citation>
    <scope>NUCLEOTIDE SEQUENCE</scope>
</reference>
<name>A0A813PWH1_ADIRI</name>
<dbReference type="FunFam" id="3.30.50.10:FF:000006">
    <property type="entry name" value="Nuclear receptor subfamily 5 group A member"/>
    <property type="match status" value="1"/>
</dbReference>
<keyword evidence="4 10" id="KW-0862">Zinc</keyword>
<dbReference type="InterPro" id="IPR035500">
    <property type="entry name" value="NHR-like_dom_sf"/>
</dbReference>
<evidence type="ECO:0000256" key="10">
    <source>
        <dbReference type="RuleBase" id="RU004334"/>
    </source>
</evidence>
<dbReference type="PRINTS" id="PR00047">
    <property type="entry name" value="STROIDFINGER"/>
</dbReference>
<dbReference type="InterPro" id="IPR013088">
    <property type="entry name" value="Znf_NHR/GATA"/>
</dbReference>
<dbReference type="InterPro" id="IPR000536">
    <property type="entry name" value="Nucl_hrmn_rcpt_lig-bd"/>
</dbReference>
<evidence type="ECO:0000256" key="5">
    <source>
        <dbReference type="ARBA" id="ARBA00023015"/>
    </source>
</evidence>
<evidence type="ECO:0000256" key="9">
    <source>
        <dbReference type="ARBA" id="ARBA00023242"/>
    </source>
</evidence>
<evidence type="ECO:0000313" key="14">
    <source>
        <dbReference type="EMBL" id="CAF0758838.1"/>
    </source>
</evidence>
<evidence type="ECO:0000256" key="11">
    <source>
        <dbReference type="SAM" id="MobiDB-lite"/>
    </source>
</evidence>
<dbReference type="GO" id="GO:0003700">
    <property type="term" value="F:DNA-binding transcription factor activity"/>
    <property type="evidence" value="ECO:0007669"/>
    <property type="project" value="InterPro"/>
</dbReference>
<accession>A0A813PWH1</accession>
<feature type="region of interest" description="Disordered" evidence="11">
    <location>
        <begin position="334"/>
        <end position="382"/>
    </location>
</feature>
<dbReference type="SUPFAM" id="SSF48508">
    <property type="entry name" value="Nuclear receptor ligand-binding domain"/>
    <property type="match status" value="1"/>
</dbReference>
<keyword evidence="2 10" id="KW-0479">Metal-binding</keyword>
<evidence type="ECO:0000256" key="7">
    <source>
        <dbReference type="ARBA" id="ARBA00023163"/>
    </source>
</evidence>
<feature type="compositionally biased region" description="Low complexity" evidence="11">
    <location>
        <begin position="334"/>
        <end position="361"/>
    </location>
</feature>
<dbReference type="SMART" id="SM00399">
    <property type="entry name" value="ZnF_C4"/>
    <property type="match status" value="1"/>
</dbReference>
<dbReference type="OrthoDB" id="40902at2759"/>
<organism evidence="14 15">
    <name type="scientific">Adineta ricciae</name>
    <name type="common">Rotifer</name>
    <dbReference type="NCBI Taxonomy" id="249248"/>
    <lineage>
        <taxon>Eukaryota</taxon>
        <taxon>Metazoa</taxon>
        <taxon>Spiralia</taxon>
        <taxon>Gnathifera</taxon>
        <taxon>Rotifera</taxon>
        <taxon>Eurotatoria</taxon>
        <taxon>Bdelloidea</taxon>
        <taxon>Adinetida</taxon>
        <taxon>Adinetidae</taxon>
        <taxon>Adineta</taxon>
    </lineage>
</organism>
<dbReference type="PRINTS" id="PR00398">
    <property type="entry name" value="STRDHORMONER"/>
</dbReference>
<proteinExistence type="inferred from homology"/>
<evidence type="ECO:0000313" key="15">
    <source>
        <dbReference type="Proteomes" id="UP000663852"/>
    </source>
</evidence>
<gene>
    <name evidence="14" type="ORF">EDS130_LOCUS2699</name>
</gene>
<evidence type="ECO:0000256" key="2">
    <source>
        <dbReference type="ARBA" id="ARBA00022723"/>
    </source>
</evidence>
<evidence type="ECO:0000256" key="6">
    <source>
        <dbReference type="ARBA" id="ARBA00023125"/>
    </source>
</evidence>
<sequence>MGRKADLTNDDDDDAMHQSPSGLARLIPNSTKHESQLNNSNSHHRSCDENRLHDDGNDLLIHDTILPHRKRVRKDTLQYLQPQQSTTSSSEILDDENSHRHNSRISEVDGLCSTDAAQISSFHQQNQLAAAANGLLSLSNSLMINNEDNPTECHSNSLMNDGTANGTMSLICGVCQDRASGKHYGVLSCEGCKGFFKRSIRKQVLYTCLGTKECPINKFMRNRCQYCRLQKCLQVGMRIEAVQNERRPSTTNTNKHDLMLNSIHNQRLRKSNDPSSLLTSSSNGIYPLTSLLANLTNSRDNTIQMSSNDHKNQQQQSTLHSILTSTSRVKSPTLSSATFLSPPSSSSSSTSSSTSSTTTSLRIDCDIKTETMDTSTTKSQNQQQTLAISRAFDNLAKAASHLRSNSTTNPLSLAQQQHLFTEKRYWEQVERPLVTDKTSKFIITPPTNHDFQDAQLLLPTSSFICESASRILFQSIDWIKNHACFQTLEAQMQIVLLQNHWLPLFILSLLQCSPTISLANILTTLLAKKLVNNESNKWLELRRIQSLLYEFDRLHMTDIEYAYLKLIVVLNPSNSTECISSYDQIDAYRMLTYKELHDYINDRNLSTSYEDYSSDSERLGRLLLKLPSLAELDTSIIEEIFFVGLIGSVQIHKIIPCILKMSVTSSSSLSKQSLSPPLIKCEKSEQPSQQQSLISSSL</sequence>
<dbReference type="SUPFAM" id="SSF57716">
    <property type="entry name" value="Glucocorticoid receptor-like (DNA-binding domain)"/>
    <property type="match status" value="1"/>
</dbReference>
<dbReference type="PROSITE" id="PS00031">
    <property type="entry name" value="NUCLEAR_REC_DBD_1"/>
    <property type="match status" value="1"/>
</dbReference>
<feature type="compositionally biased region" description="Basic and acidic residues" evidence="11">
    <location>
        <begin position="45"/>
        <end position="56"/>
    </location>
</feature>
<feature type="region of interest" description="Disordered" evidence="11">
    <location>
        <begin position="1"/>
        <end position="56"/>
    </location>
</feature>
<evidence type="ECO:0000259" key="13">
    <source>
        <dbReference type="PROSITE" id="PS51843"/>
    </source>
</evidence>
<feature type="domain" description="Nuclear receptor" evidence="12">
    <location>
        <begin position="169"/>
        <end position="244"/>
    </location>
</feature>
<evidence type="ECO:0000256" key="4">
    <source>
        <dbReference type="ARBA" id="ARBA00022833"/>
    </source>
</evidence>
<keyword evidence="5 10" id="KW-0805">Transcription regulation</keyword>
<feature type="region of interest" description="Disordered" evidence="11">
    <location>
        <begin position="80"/>
        <end position="99"/>
    </location>
</feature>
<feature type="compositionally biased region" description="Polar residues" evidence="11">
    <location>
        <begin position="80"/>
        <end position="91"/>
    </location>
</feature>
<dbReference type="Pfam" id="PF00104">
    <property type="entry name" value="Hormone_recep"/>
    <property type="match status" value="1"/>
</dbReference>
<dbReference type="InterPro" id="IPR001723">
    <property type="entry name" value="Nuclear_hrmn_rcpt"/>
</dbReference>
<dbReference type="Gene3D" id="3.30.50.10">
    <property type="entry name" value="Erythroid Transcription Factor GATA-1, subunit A"/>
    <property type="match status" value="1"/>
</dbReference>
<dbReference type="InterPro" id="IPR001628">
    <property type="entry name" value="Znf_hrmn_rcpt"/>
</dbReference>